<dbReference type="CDD" id="cd04186">
    <property type="entry name" value="GT_2_like_c"/>
    <property type="match status" value="1"/>
</dbReference>
<name>E6TAR4_MYCSR</name>
<sequence>MGQVADTKVSVIIVAFNSLRTLEACLRSIPHSAEVVVVDQESRDGSAQFVRQVRPSATLIRAGANRGFAAGCNLGAANAKGDVLLFLNPDAFLGPDCLSILVESALSANALVGPKILDPDGREKTWARNHSNMLMDIFEEILPRKFTVGLLARNIPEDDEVYRVGGTVPYVQGSCMALSAENFWRAGGFDERFFLYYEEESLAKSLAKIGVRVKLEPKAVVTHIGSVSTSQSSNFAVTQLYRSRTLYYKLYHRQSATLLFSCILWSLLSMMGITSSVRRLIGVRPSRDRVWYRSASAGVASGWKGRVVEPPGARWNTSKIAD</sequence>
<dbReference type="SUPFAM" id="SSF53448">
    <property type="entry name" value="Nucleotide-diphospho-sugar transferases"/>
    <property type="match status" value="1"/>
</dbReference>
<dbReference type="HOGENOM" id="CLU_023845_0_2_11"/>
<accession>E6TAR4</accession>
<dbReference type="PANTHER" id="PTHR43179:SF7">
    <property type="entry name" value="RHAMNOSYLTRANSFERASE WBBL"/>
    <property type="match status" value="1"/>
</dbReference>
<protein>
    <submittedName>
        <fullName evidence="2">Predicted glycosyltransferase</fullName>
    </submittedName>
</protein>
<dbReference type="GO" id="GO:0016740">
    <property type="term" value="F:transferase activity"/>
    <property type="evidence" value="ECO:0007669"/>
    <property type="project" value="UniProtKB-KW"/>
</dbReference>
<organism evidence="2 3">
    <name type="scientific">Mycolicibacterium gilvum (strain DSM 45189 / LMG 24558 / Spyr1)</name>
    <name type="common">Mycobacterium gilvum</name>
    <dbReference type="NCBI Taxonomy" id="278137"/>
    <lineage>
        <taxon>Bacteria</taxon>
        <taxon>Bacillati</taxon>
        <taxon>Actinomycetota</taxon>
        <taxon>Actinomycetes</taxon>
        <taxon>Mycobacteriales</taxon>
        <taxon>Mycobacteriaceae</taxon>
        <taxon>Mycolicibacterium</taxon>
    </lineage>
</organism>
<dbReference type="InterPro" id="IPR001173">
    <property type="entry name" value="Glyco_trans_2-like"/>
</dbReference>
<reference evidence="2 3" key="1">
    <citation type="journal article" date="2011" name="Stand. Genomic Sci.">
        <title>Complete genome sequence of Mycobacterium sp. strain (Spyr1) and reclassification to Mycobacterium gilvum Spyr1.</title>
        <authorList>
            <person name="Kallimanis A."/>
            <person name="Karabika E."/>
            <person name="Mavromatis K."/>
            <person name="Lapidus A."/>
            <person name="Labutti K.M."/>
            <person name="Liolios K."/>
            <person name="Ivanova N."/>
            <person name="Goodwin L."/>
            <person name="Woyke T."/>
            <person name="Velentzas A.D."/>
            <person name="Perisynakis A."/>
            <person name="Ouzounis C.C."/>
            <person name="Kyrpides N.C."/>
            <person name="Koukkou A.I."/>
            <person name="Drainas C."/>
        </authorList>
    </citation>
    <scope>NUCLEOTIDE SEQUENCE [LARGE SCALE GENOMIC DNA]</scope>
    <source>
        <strain evidence="3">DSM 45189 / LMG 24558 / Spyr1</strain>
    </source>
</reference>
<gene>
    <name evidence="2" type="ordered locus">Mspyr1_41400</name>
</gene>
<evidence type="ECO:0000313" key="2">
    <source>
        <dbReference type="EMBL" id="ADU00714.1"/>
    </source>
</evidence>
<feature type="domain" description="Glycosyltransferase 2-like" evidence="1">
    <location>
        <begin position="10"/>
        <end position="151"/>
    </location>
</feature>
<keyword evidence="3" id="KW-1185">Reference proteome</keyword>
<dbReference type="Proteomes" id="UP000008916">
    <property type="component" value="Chromosome"/>
</dbReference>
<evidence type="ECO:0000259" key="1">
    <source>
        <dbReference type="Pfam" id="PF00535"/>
    </source>
</evidence>
<dbReference type="EMBL" id="CP002385">
    <property type="protein sequence ID" value="ADU00714.1"/>
    <property type="molecule type" value="Genomic_DNA"/>
</dbReference>
<dbReference type="KEGG" id="msp:Mspyr1_41400"/>
<dbReference type="PANTHER" id="PTHR43179">
    <property type="entry name" value="RHAMNOSYLTRANSFERASE WBBL"/>
    <property type="match status" value="1"/>
</dbReference>
<dbReference type="AlphaFoldDB" id="E6TAR4"/>
<dbReference type="InterPro" id="IPR029044">
    <property type="entry name" value="Nucleotide-diphossugar_trans"/>
</dbReference>
<dbReference type="Gene3D" id="3.90.550.10">
    <property type="entry name" value="Spore Coat Polysaccharide Biosynthesis Protein SpsA, Chain A"/>
    <property type="match status" value="1"/>
</dbReference>
<proteinExistence type="predicted"/>
<evidence type="ECO:0000313" key="3">
    <source>
        <dbReference type="Proteomes" id="UP000008916"/>
    </source>
</evidence>
<dbReference type="Pfam" id="PF00535">
    <property type="entry name" value="Glycos_transf_2"/>
    <property type="match status" value="1"/>
</dbReference>